<dbReference type="InterPro" id="IPR045851">
    <property type="entry name" value="AMP-bd_C_sf"/>
</dbReference>
<protein>
    <recommendedName>
        <fullName evidence="6">Long-chain-fatty-acid--CoA ligase</fullName>
    </recommendedName>
</protein>
<dbReference type="Pfam" id="PF00501">
    <property type="entry name" value="AMP-binding"/>
    <property type="match status" value="1"/>
</dbReference>
<comment type="catalytic activity">
    <reaction evidence="5">
        <text>a very long-chain fatty acid + ATP + CoA = a very long-chain fatty acyl-CoA + AMP + diphosphate</text>
        <dbReference type="Rhea" id="RHEA:54536"/>
        <dbReference type="ChEBI" id="CHEBI:30616"/>
        <dbReference type="ChEBI" id="CHEBI:33019"/>
        <dbReference type="ChEBI" id="CHEBI:57287"/>
        <dbReference type="ChEBI" id="CHEBI:58950"/>
        <dbReference type="ChEBI" id="CHEBI:138261"/>
        <dbReference type="ChEBI" id="CHEBI:456215"/>
    </reaction>
    <physiologicalReaction direction="left-to-right" evidence="5">
        <dbReference type="Rhea" id="RHEA:54537"/>
    </physiologicalReaction>
</comment>
<sequence>MDFHFIKGIINEILNSIEQKNLFFALLNGLALFLIFKLNLINILFLLFFLIILSSKFVRICFMTMRRDLSGFFRLLKLQNKMEKQWKIDKTIGNIFENTVNKHPQKDCIIEAETGRIISFRELDDMANKFGNYFNEKLLINENPLNSSSETIGILLENCIEFVAIWLGLSKIGLTTAWINTQLRGQSLYHSINIVNCKVIITSKIHVEELFNAINKELINSDIKIFIINDLHNDINIIDKNKFVLINLNDLTNKSKPIATKQIGFQNILAYLYTSGTTGQPKAVIIRHYRYYFMGIAGPIVFDINSNDILYIPLPMYHGMGGIAGVGQMILNGCTIVIRQKFSASHFWNDCRIFNCSIAIYIGEICRYLSQQKDYKTDKNHKIRMFCGLGLRPTVWREFTKRFGIRKIAELYGATEGNATCVNIDNKVGAIGFLPVYTYFMKTTSIRIVKVDPITREYLRWPNGLCKICKPGETGEIVGMIRTENPTRRFEGYLDKKETDKKIIKNVETNNSKDRLGDTFRCCGENVSTTEVENVLQDIQGIEELAVYGVDFDGKEGKFGMCSIVLNGFMKKNQVIDQIGRKCKSNLPEYAIPKFIKFCGRLEKTGTFKLKKSEMQSNDLFNKNKDNIFIWDRSLRDFVEFN</sequence>
<feature type="domain" description="AMP-binding enzyme C-terminal" evidence="10">
    <location>
        <begin position="531"/>
        <end position="609"/>
    </location>
</feature>
<dbReference type="InterPro" id="IPR000873">
    <property type="entry name" value="AMP-dep_synth/lig_dom"/>
</dbReference>
<keyword evidence="3" id="KW-0547">Nucleotide-binding</keyword>
<dbReference type="GO" id="GO:0005524">
    <property type="term" value="F:ATP binding"/>
    <property type="evidence" value="ECO:0007669"/>
    <property type="project" value="UniProtKB-KW"/>
</dbReference>
<evidence type="ECO:0000259" key="9">
    <source>
        <dbReference type="Pfam" id="PF00501"/>
    </source>
</evidence>
<dbReference type="SUPFAM" id="SSF56801">
    <property type="entry name" value="Acetyl-CoA synthetase-like"/>
    <property type="match status" value="1"/>
</dbReference>
<dbReference type="Pfam" id="PF13193">
    <property type="entry name" value="AMP-binding_C"/>
    <property type="match status" value="1"/>
</dbReference>
<keyword evidence="8" id="KW-1133">Transmembrane helix</keyword>
<evidence type="ECO:0000256" key="7">
    <source>
        <dbReference type="ARBA" id="ARBA00048666"/>
    </source>
</evidence>
<evidence type="ECO:0000256" key="3">
    <source>
        <dbReference type="ARBA" id="ARBA00022741"/>
    </source>
</evidence>
<dbReference type="WBParaSite" id="MhA1_Contig609.frz3.fgene1">
    <property type="protein sequence ID" value="MhA1_Contig609.frz3.fgene1"/>
    <property type="gene ID" value="MhA1_Contig609.frz3.fgene1"/>
</dbReference>
<comment type="catalytic activity">
    <reaction evidence="7">
        <text>tetracosanoate + ATP + CoA = tetracosanoyl-CoA + AMP + diphosphate</text>
        <dbReference type="Rhea" id="RHEA:33639"/>
        <dbReference type="ChEBI" id="CHEBI:30616"/>
        <dbReference type="ChEBI" id="CHEBI:31014"/>
        <dbReference type="ChEBI" id="CHEBI:33019"/>
        <dbReference type="ChEBI" id="CHEBI:57287"/>
        <dbReference type="ChEBI" id="CHEBI:65052"/>
        <dbReference type="ChEBI" id="CHEBI:456215"/>
    </reaction>
    <physiologicalReaction direction="left-to-right" evidence="7">
        <dbReference type="Rhea" id="RHEA:33640"/>
    </physiologicalReaction>
</comment>
<dbReference type="PROSITE" id="PS00455">
    <property type="entry name" value="AMP_BINDING"/>
    <property type="match status" value="1"/>
</dbReference>
<name>A0A1I8BVP3_MELHA</name>
<keyword evidence="11" id="KW-1185">Reference proteome</keyword>
<dbReference type="GO" id="GO:0005789">
    <property type="term" value="C:endoplasmic reticulum membrane"/>
    <property type="evidence" value="ECO:0007669"/>
    <property type="project" value="TreeGrafter"/>
</dbReference>
<dbReference type="AlphaFoldDB" id="A0A1I8BVP3"/>
<dbReference type="OMA" id="WRFIRIF"/>
<dbReference type="GO" id="GO:0005886">
    <property type="term" value="C:plasma membrane"/>
    <property type="evidence" value="ECO:0007669"/>
    <property type="project" value="TreeGrafter"/>
</dbReference>
<evidence type="ECO:0000256" key="4">
    <source>
        <dbReference type="ARBA" id="ARBA00022840"/>
    </source>
</evidence>
<accession>A0A1I8BVP3</accession>
<dbReference type="Gene3D" id="3.40.50.12780">
    <property type="entry name" value="N-terminal domain of ligase-like"/>
    <property type="match status" value="1"/>
</dbReference>
<dbReference type="GO" id="GO:0004467">
    <property type="term" value="F:long-chain fatty acid-CoA ligase activity"/>
    <property type="evidence" value="ECO:0007669"/>
    <property type="project" value="TreeGrafter"/>
</dbReference>
<dbReference type="GO" id="GO:0044539">
    <property type="term" value="P:long-chain fatty acid import into cell"/>
    <property type="evidence" value="ECO:0007669"/>
    <property type="project" value="TreeGrafter"/>
</dbReference>
<dbReference type="PANTHER" id="PTHR43107:SF15">
    <property type="entry name" value="FATTY ACID TRANSPORT PROTEIN 3, ISOFORM A"/>
    <property type="match status" value="1"/>
</dbReference>
<evidence type="ECO:0000256" key="2">
    <source>
        <dbReference type="ARBA" id="ARBA00022598"/>
    </source>
</evidence>
<evidence type="ECO:0000256" key="8">
    <source>
        <dbReference type="SAM" id="Phobius"/>
    </source>
</evidence>
<keyword evidence="4" id="KW-0067">ATP-binding</keyword>
<evidence type="ECO:0000259" key="10">
    <source>
        <dbReference type="Pfam" id="PF13193"/>
    </source>
</evidence>
<dbReference type="Proteomes" id="UP000095281">
    <property type="component" value="Unplaced"/>
</dbReference>
<evidence type="ECO:0000313" key="11">
    <source>
        <dbReference type="Proteomes" id="UP000095281"/>
    </source>
</evidence>
<keyword evidence="8" id="KW-0812">Transmembrane</keyword>
<dbReference type="GO" id="GO:0005324">
    <property type="term" value="F:long-chain fatty acid transmembrane transporter activity"/>
    <property type="evidence" value="ECO:0007669"/>
    <property type="project" value="TreeGrafter"/>
</dbReference>
<proteinExistence type="inferred from homology"/>
<dbReference type="InterPro" id="IPR020845">
    <property type="entry name" value="AMP-binding_CS"/>
</dbReference>
<keyword evidence="8" id="KW-0472">Membrane</keyword>
<evidence type="ECO:0000256" key="5">
    <source>
        <dbReference type="ARBA" id="ARBA00036527"/>
    </source>
</evidence>
<evidence type="ECO:0000256" key="6">
    <source>
        <dbReference type="ARBA" id="ARBA00041297"/>
    </source>
</evidence>
<evidence type="ECO:0000256" key="1">
    <source>
        <dbReference type="ARBA" id="ARBA00006432"/>
    </source>
</evidence>
<dbReference type="InterPro" id="IPR025110">
    <property type="entry name" value="AMP-bd_C"/>
</dbReference>
<dbReference type="InterPro" id="IPR042099">
    <property type="entry name" value="ANL_N_sf"/>
</dbReference>
<reference evidence="12" key="1">
    <citation type="submission" date="2016-11" db="UniProtKB">
        <authorList>
            <consortium name="WormBaseParasite"/>
        </authorList>
    </citation>
    <scope>IDENTIFICATION</scope>
</reference>
<comment type="similarity">
    <text evidence="1">Belongs to the ATP-dependent AMP-binding enzyme family.</text>
</comment>
<dbReference type="Gene3D" id="3.30.300.30">
    <property type="match status" value="1"/>
</dbReference>
<keyword evidence="2" id="KW-0436">Ligase</keyword>
<feature type="domain" description="AMP-dependent synthetase/ligase" evidence="9">
    <location>
        <begin position="96"/>
        <end position="478"/>
    </location>
</feature>
<evidence type="ECO:0000313" key="12">
    <source>
        <dbReference type="WBParaSite" id="MhA1_Contig609.frz3.fgene1"/>
    </source>
</evidence>
<feature type="transmembrane region" description="Helical" evidence="8">
    <location>
        <begin position="21"/>
        <end position="38"/>
    </location>
</feature>
<dbReference type="PANTHER" id="PTHR43107">
    <property type="entry name" value="LONG-CHAIN FATTY ACID TRANSPORT PROTEIN"/>
    <property type="match status" value="1"/>
</dbReference>
<organism evidence="11 12">
    <name type="scientific">Meloidogyne hapla</name>
    <name type="common">Root-knot nematode worm</name>
    <dbReference type="NCBI Taxonomy" id="6305"/>
    <lineage>
        <taxon>Eukaryota</taxon>
        <taxon>Metazoa</taxon>
        <taxon>Ecdysozoa</taxon>
        <taxon>Nematoda</taxon>
        <taxon>Chromadorea</taxon>
        <taxon>Rhabditida</taxon>
        <taxon>Tylenchina</taxon>
        <taxon>Tylenchomorpha</taxon>
        <taxon>Tylenchoidea</taxon>
        <taxon>Meloidogynidae</taxon>
        <taxon>Meloidogyninae</taxon>
        <taxon>Meloidogyne</taxon>
    </lineage>
</organism>